<name>A0A1K1SPF5_9BACT</name>
<dbReference type="Gene3D" id="3.40.710.10">
    <property type="entry name" value="DD-peptidase/beta-lactamase superfamily"/>
    <property type="match status" value="1"/>
</dbReference>
<sequence length="79" mass="9274">MHLVEKSYTRPDDPINKYLKEVPYTGIKIRHLVSHTGDLPDFEIFDKAYLAACLRRKGLPLLKMAIPKQQERFIKNPCY</sequence>
<organism evidence="1 2">
    <name type="scientific">Chitinophaga sancti</name>
    <dbReference type="NCBI Taxonomy" id="1004"/>
    <lineage>
        <taxon>Bacteria</taxon>
        <taxon>Pseudomonadati</taxon>
        <taxon>Bacteroidota</taxon>
        <taxon>Chitinophagia</taxon>
        <taxon>Chitinophagales</taxon>
        <taxon>Chitinophagaceae</taxon>
        <taxon>Chitinophaga</taxon>
    </lineage>
</organism>
<evidence type="ECO:0000313" key="1">
    <source>
        <dbReference type="EMBL" id="SFW86108.1"/>
    </source>
</evidence>
<protein>
    <submittedName>
        <fullName evidence="1">Beta-lactamase</fullName>
    </submittedName>
</protein>
<dbReference type="Proteomes" id="UP000183788">
    <property type="component" value="Unassembled WGS sequence"/>
</dbReference>
<dbReference type="AlphaFoldDB" id="A0A1K1SPF5"/>
<proteinExistence type="predicted"/>
<evidence type="ECO:0000313" key="2">
    <source>
        <dbReference type="Proteomes" id="UP000183788"/>
    </source>
</evidence>
<reference evidence="1 2" key="1">
    <citation type="submission" date="2016-11" db="EMBL/GenBank/DDBJ databases">
        <authorList>
            <person name="Jaros S."/>
            <person name="Januszkiewicz K."/>
            <person name="Wedrychowicz H."/>
        </authorList>
    </citation>
    <scope>NUCLEOTIDE SEQUENCE [LARGE SCALE GENOMIC DNA]</scope>
    <source>
        <strain evidence="1 2">DSM 784</strain>
    </source>
</reference>
<dbReference type="OrthoDB" id="9793489at2"/>
<dbReference type="InterPro" id="IPR012338">
    <property type="entry name" value="Beta-lactam/transpept-like"/>
</dbReference>
<accession>A0A1K1SPF5</accession>
<dbReference type="STRING" id="1004.SAMN05661012_05838"/>
<gene>
    <name evidence="1" type="ORF">SAMN05661012_05838</name>
</gene>
<dbReference type="EMBL" id="FPIZ01000028">
    <property type="protein sequence ID" value="SFW86108.1"/>
    <property type="molecule type" value="Genomic_DNA"/>
</dbReference>
<dbReference type="SUPFAM" id="SSF56601">
    <property type="entry name" value="beta-lactamase/transpeptidase-like"/>
    <property type="match status" value="1"/>
</dbReference>